<reference evidence="1" key="1">
    <citation type="submission" date="2021-12" db="EMBL/GenBank/DDBJ databases">
        <title>Enterovibrio ZSDZ35 sp. nov. and Enterovibrio ZSDZ42 sp. nov., isolated from coastal seawater in Qingdao.</title>
        <authorList>
            <person name="Zhang P."/>
        </authorList>
    </citation>
    <scope>NUCLEOTIDE SEQUENCE</scope>
    <source>
        <strain evidence="1">ZSDZ35</strain>
    </source>
</reference>
<dbReference type="EMBL" id="JAJUBB010000010">
    <property type="protein sequence ID" value="MDD1782451.1"/>
    <property type="molecule type" value="Genomic_DNA"/>
</dbReference>
<dbReference type="RefSeq" id="WP_274143088.1">
    <property type="nucleotide sequence ID" value="NZ_JAJUBB010000010.1"/>
</dbReference>
<comment type="caution">
    <text evidence="1">The sequence shown here is derived from an EMBL/GenBank/DDBJ whole genome shotgun (WGS) entry which is preliminary data.</text>
</comment>
<name>A0ABT5QN87_9GAMM</name>
<keyword evidence="2" id="KW-1185">Reference proteome</keyword>
<proteinExistence type="predicted"/>
<dbReference type="SUPFAM" id="SSF56784">
    <property type="entry name" value="HAD-like"/>
    <property type="match status" value="1"/>
</dbReference>
<dbReference type="NCBIfam" id="TIGR01686">
    <property type="entry name" value="FkbH"/>
    <property type="match status" value="1"/>
</dbReference>
<dbReference type="InterPro" id="IPR010033">
    <property type="entry name" value="HAD_SF_ppase_IIIC"/>
</dbReference>
<dbReference type="Gene3D" id="3.40.50.1000">
    <property type="entry name" value="HAD superfamily/HAD-like"/>
    <property type="match status" value="1"/>
</dbReference>
<dbReference type="InterPro" id="IPR036412">
    <property type="entry name" value="HAD-like_sf"/>
</dbReference>
<evidence type="ECO:0000313" key="2">
    <source>
        <dbReference type="Proteomes" id="UP001149821"/>
    </source>
</evidence>
<organism evidence="1 2">
    <name type="scientific">Enterovibrio qingdaonensis</name>
    <dbReference type="NCBI Taxonomy" id="2899818"/>
    <lineage>
        <taxon>Bacteria</taxon>
        <taxon>Pseudomonadati</taxon>
        <taxon>Pseudomonadota</taxon>
        <taxon>Gammaproteobacteria</taxon>
        <taxon>Vibrionales</taxon>
        <taxon>Vibrionaceae</taxon>
        <taxon>Enterovibrio</taxon>
    </lineage>
</organism>
<evidence type="ECO:0000313" key="1">
    <source>
        <dbReference type="EMBL" id="MDD1782451.1"/>
    </source>
</evidence>
<dbReference type="InterPro" id="IPR023214">
    <property type="entry name" value="HAD_sf"/>
</dbReference>
<dbReference type="InterPro" id="IPR010037">
    <property type="entry name" value="FkbH_domain"/>
</dbReference>
<dbReference type="Proteomes" id="UP001149821">
    <property type="component" value="Unassembled WGS sequence"/>
</dbReference>
<sequence>MKQIKLIVWDLDETFWDGTLSEEGITIDSQKVELVKELTNRGIINSISSKNDFDKVKFELEKIGIWNYFVFPKIGWYSKGNAIDETVKQMGLRAENVLFIDDNHLNLTEVEKVVKGINCIHPKMLKDLSLMFDVEGKNDVSHSRLKQYQLIEEKCTQRKHYETDIEFLRSCNIKILVEKVSITDIERIHELINRTNQLNFTKKRISYSDLQELVKKCDSYKVSALDDYGDYGVVGFYSLSENRRKLDHFLFSCRTINLGIEQFLYNKLGEPELELVGEVAVNLESDFKPDWIKVIDNPIVDTEKKEKNGNRLNKILFKGGCDLSQMNFYLNSDNNIHEETNFVTESNLSIHSEHTSILLGKTDFSPEFPYLPKESFETKFFDPDFDYIVYSVLMDYTQDIYVNTNGDIIPFGGYGKKIELVDKEHFVQEKMSKFYKEYENIGHIKVEDFMSNLNEILCRIPSGVKIILINGAEVEPSKSYEKGCVERHVLFNKAVDEFCEKNKDRVKLLDVRKYVKNQDDLTDNIRHYKRNIYKQLADELAVIINVSTKNGNTNLIYYKEKIKNKIFSFFG</sequence>
<gene>
    <name evidence="1" type="ORF">LRP49_14865</name>
</gene>
<accession>A0ABT5QN87</accession>
<protein>
    <submittedName>
        <fullName evidence="1">HAD-IIIC family phosphatase</fullName>
    </submittedName>
</protein>
<dbReference type="NCBIfam" id="TIGR01681">
    <property type="entry name" value="HAD-SF-IIIC"/>
    <property type="match status" value="1"/>
</dbReference>